<evidence type="ECO:0000313" key="3">
    <source>
        <dbReference type="Proteomes" id="UP000249341"/>
    </source>
</evidence>
<feature type="region of interest" description="Disordered" evidence="1">
    <location>
        <begin position="269"/>
        <end position="289"/>
    </location>
</feature>
<comment type="caution">
    <text evidence="2">The sequence shown here is derived from an EMBL/GenBank/DDBJ whole genome shotgun (WGS) entry which is preliminary data.</text>
</comment>
<feature type="region of interest" description="Disordered" evidence="1">
    <location>
        <begin position="186"/>
        <end position="205"/>
    </location>
</feature>
<dbReference type="EMBL" id="QLMJ01000005">
    <property type="protein sequence ID" value="RAK38335.1"/>
    <property type="molecule type" value="Genomic_DNA"/>
</dbReference>
<sequence length="289" mass="32488">MPLRATSSTRSTRRARACEGSQQPCRICRTPTSQPSRPSLVARRPRQARGVRRRARGVWVGEHMQTRRGGGERTQNACAHRRSGGDERTRNGCACAHRPCASLPAGPAPRRSKRTRIRRYNRAEVVSLRRHVGPKLTRSRRGGGSGVAVCGAAPKVVSLRRHAGQKLTRSGGEVVRRVRAERLGEGRARHPPVCDASPGSRGDDSARRTFTIRRFEALEKLRYARNPLKRWPASAGGVHVRLYSTCGRALSGFWERSRTNLRSGYRRLYLPRTPPARARRHDERRDRHA</sequence>
<protein>
    <submittedName>
        <fullName evidence="2">Uncharacterized protein</fullName>
    </submittedName>
</protein>
<dbReference type="AlphaFoldDB" id="A0A327ZFT9"/>
<evidence type="ECO:0000256" key="1">
    <source>
        <dbReference type="SAM" id="MobiDB-lite"/>
    </source>
</evidence>
<feature type="compositionally biased region" description="Polar residues" evidence="1">
    <location>
        <begin position="20"/>
        <end position="37"/>
    </location>
</feature>
<feature type="region of interest" description="Disordered" evidence="1">
    <location>
        <begin position="1"/>
        <end position="90"/>
    </location>
</feature>
<dbReference type="Proteomes" id="UP000249341">
    <property type="component" value="Unassembled WGS sequence"/>
</dbReference>
<organism evidence="2 3">
    <name type="scientific">Actinoplanes lutulentus</name>
    <dbReference type="NCBI Taxonomy" id="1287878"/>
    <lineage>
        <taxon>Bacteria</taxon>
        <taxon>Bacillati</taxon>
        <taxon>Actinomycetota</taxon>
        <taxon>Actinomycetes</taxon>
        <taxon>Micromonosporales</taxon>
        <taxon>Micromonosporaceae</taxon>
        <taxon>Actinoplanes</taxon>
    </lineage>
</organism>
<gene>
    <name evidence="2" type="ORF">B0I29_105283</name>
</gene>
<proteinExistence type="predicted"/>
<evidence type="ECO:0000313" key="2">
    <source>
        <dbReference type="EMBL" id="RAK38335.1"/>
    </source>
</evidence>
<reference evidence="2 3" key="1">
    <citation type="submission" date="2018-06" db="EMBL/GenBank/DDBJ databases">
        <title>Genomic Encyclopedia of Type Strains, Phase III (KMG-III): the genomes of soil and plant-associated and newly described type strains.</title>
        <authorList>
            <person name="Whitman W."/>
        </authorList>
    </citation>
    <scope>NUCLEOTIDE SEQUENCE [LARGE SCALE GENOMIC DNA]</scope>
    <source>
        <strain evidence="2 3">CGMCC 4.7090</strain>
    </source>
</reference>
<keyword evidence="3" id="KW-1185">Reference proteome</keyword>
<feature type="compositionally biased region" description="Basic and acidic residues" evidence="1">
    <location>
        <begin position="280"/>
        <end position="289"/>
    </location>
</feature>
<accession>A0A327ZFT9</accession>
<feature type="compositionally biased region" description="Basic residues" evidence="1">
    <location>
        <begin position="43"/>
        <end position="56"/>
    </location>
</feature>
<feature type="compositionally biased region" description="Low complexity" evidence="1">
    <location>
        <begin position="1"/>
        <end position="10"/>
    </location>
</feature>
<name>A0A327ZFT9_9ACTN</name>